<feature type="binding site" evidence="10">
    <location>
        <position position="86"/>
    </location>
    <ligand>
        <name>NAD(+)</name>
        <dbReference type="ChEBI" id="CHEBI:57540"/>
    </ligand>
</feature>
<proteinExistence type="inferred from homology"/>
<evidence type="ECO:0000313" key="12">
    <source>
        <dbReference type="EMBL" id="KPK64741.1"/>
    </source>
</evidence>
<evidence type="ECO:0000256" key="8">
    <source>
        <dbReference type="PIRSR" id="PIRSR500134-1"/>
    </source>
</evidence>
<feature type="binding site" evidence="10">
    <location>
        <position position="35"/>
    </location>
    <ligand>
        <name>NAD(+)</name>
        <dbReference type="ChEBI" id="CHEBI:57540"/>
    </ligand>
</feature>
<evidence type="ECO:0000256" key="6">
    <source>
        <dbReference type="ARBA" id="ARBA00047473"/>
    </source>
</evidence>
<feature type="binding site" evidence="10">
    <location>
        <position position="121"/>
    </location>
    <ligand>
        <name>NAD(+)</name>
        <dbReference type="ChEBI" id="CHEBI:57540"/>
    </ligand>
</feature>
<comment type="pathway">
    <text evidence="1">Nucleotide-sugar biosynthesis; UDP-alpha-D-glucuronate biosynthesis; UDP-alpha-D-glucuronate from UDP-alpha-D-glucose: step 1/1.</text>
</comment>
<feature type="binding site" evidence="9">
    <location>
        <position position="257"/>
    </location>
    <ligand>
        <name>substrate</name>
    </ligand>
</feature>
<dbReference type="STRING" id="1703779.AMJ83_00690"/>
<feature type="binding site" evidence="9">
    <location>
        <position position="320"/>
    </location>
    <ligand>
        <name>substrate</name>
    </ligand>
</feature>
<evidence type="ECO:0000256" key="4">
    <source>
        <dbReference type="ARBA" id="ARBA00023002"/>
    </source>
</evidence>
<dbReference type="InterPro" id="IPR008927">
    <property type="entry name" value="6-PGluconate_DH-like_C_sf"/>
</dbReference>
<dbReference type="InterPro" id="IPR036220">
    <property type="entry name" value="UDP-Glc/GDP-Man_DH_C_sf"/>
</dbReference>
<dbReference type="UniPathway" id="UPA00038">
    <property type="reaction ID" value="UER00491"/>
</dbReference>
<dbReference type="PANTHER" id="PTHR43750:SF3">
    <property type="entry name" value="UDP-GLUCOSE 6-DEHYDROGENASE TUAD"/>
    <property type="match status" value="1"/>
</dbReference>
<dbReference type="EMBL" id="LJUJ01000001">
    <property type="protein sequence ID" value="KPK64741.1"/>
    <property type="molecule type" value="Genomic_DNA"/>
</dbReference>
<evidence type="ECO:0000256" key="10">
    <source>
        <dbReference type="PIRSR" id="PIRSR500134-3"/>
    </source>
</evidence>
<feature type="binding site" evidence="9">
    <location>
        <begin position="249"/>
        <end position="253"/>
    </location>
    <ligand>
        <name>substrate</name>
    </ligand>
</feature>
<feature type="binding site" evidence="9">
    <location>
        <position position="204"/>
    </location>
    <ligand>
        <name>substrate</name>
    </ligand>
</feature>
<dbReference type="PIRSF" id="PIRSF500134">
    <property type="entry name" value="UDPglc_DH_bac"/>
    <property type="match status" value="1"/>
</dbReference>
<feature type="binding site" evidence="10">
    <location>
        <position position="263"/>
    </location>
    <ligand>
        <name>NAD(+)</name>
        <dbReference type="ChEBI" id="CHEBI:57540"/>
    </ligand>
</feature>
<dbReference type="InterPro" id="IPR017476">
    <property type="entry name" value="UDP-Glc/GDP-Man"/>
</dbReference>
<evidence type="ECO:0000256" key="5">
    <source>
        <dbReference type="ARBA" id="ARBA00023027"/>
    </source>
</evidence>
<evidence type="ECO:0000256" key="9">
    <source>
        <dbReference type="PIRSR" id="PIRSR500134-2"/>
    </source>
</evidence>
<reference evidence="12 13" key="1">
    <citation type="journal article" date="2015" name="Microbiome">
        <title>Genomic resolution of linkages in carbon, nitrogen, and sulfur cycling among widespread estuary sediment bacteria.</title>
        <authorList>
            <person name="Baker B.J."/>
            <person name="Lazar C.S."/>
            <person name="Teske A.P."/>
            <person name="Dick G.J."/>
        </authorList>
    </citation>
    <scope>NUCLEOTIDE SEQUENCE [LARGE SCALE GENOMIC DNA]</scope>
    <source>
        <strain evidence="12">SM23_42</strain>
    </source>
</reference>
<dbReference type="InterPro" id="IPR028357">
    <property type="entry name" value="UDPglc_DH_bac"/>
</dbReference>
<dbReference type="AlphaFoldDB" id="A0A0S8FVN8"/>
<evidence type="ECO:0000256" key="1">
    <source>
        <dbReference type="ARBA" id="ARBA00004701"/>
    </source>
</evidence>
<feature type="binding site" evidence="10">
    <location>
        <position position="327"/>
    </location>
    <ligand>
        <name>NAD(+)</name>
        <dbReference type="ChEBI" id="CHEBI:57540"/>
    </ligand>
</feature>
<name>A0A0S8FVN8_UNCW3</name>
<dbReference type="GO" id="GO:0006065">
    <property type="term" value="P:UDP-glucuronate biosynthetic process"/>
    <property type="evidence" value="ECO:0007669"/>
    <property type="project" value="UniProtKB-UniPathway"/>
</dbReference>
<gene>
    <name evidence="12" type="ORF">AMJ83_00690</name>
</gene>
<feature type="domain" description="UDP-glucose/GDP-mannose dehydrogenase C-terminal" evidence="11">
    <location>
        <begin position="313"/>
        <end position="414"/>
    </location>
</feature>
<accession>A0A0S8FVN8</accession>
<dbReference type="SUPFAM" id="SSF51735">
    <property type="entry name" value="NAD(P)-binding Rossmann-fold domains"/>
    <property type="match status" value="1"/>
</dbReference>
<dbReference type="SUPFAM" id="SSF52413">
    <property type="entry name" value="UDP-glucose/GDP-mannose dehydrogenase C-terminal domain"/>
    <property type="match status" value="1"/>
</dbReference>
<dbReference type="EC" id="1.1.1.22" evidence="3 7"/>
<dbReference type="GO" id="GO:0003979">
    <property type="term" value="F:UDP-glucose 6-dehydrogenase activity"/>
    <property type="evidence" value="ECO:0007669"/>
    <property type="project" value="UniProtKB-EC"/>
</dbReference>
<keyword evidence="4 7" id="KW-0560">Oxidoreductase</keyword>
<dbReference type="NCBIfam" id="TIGR03026">
    <property type="entry name" value="NDP-sugDHase"/>
    <property type="match status" value="1"/>
</dbReference>
<evidence type="ECO:0000256" key="2">
    <source>
        <dbReference type="ARBA" id="ARBA00006601"/>
    </source>
</evidence>
<evidence type="ECO:0000256" key="7">
    <source>
        <dbReference type="PIRNR" id="PIRNR000124"/>
    </source>
</evidence>
<comment type="caution">
    <text evidence="12">The sequence shown here is derived from an EMBL/GenBank/DDBJ whole genome shotgun (WGS) entry which is preliminary data.</text>
</comment>
<dbReference type="InterPro" id="IPR001732">
    <property type="entry name" value="UDP-Glc/GDP-Man_DH_N"/>
</dbReference>
<feature type="binding site" evidence="9">
    <location>
        <begin position="152"/>
        <end position="155"/>
    </location>
    <ligand>
        <name>substrate</name>
    </ligand>
</feature>
<dbReference type="PANTHER" id="PTHR43750">
    <property type="entry name" value="UDP-GLUCOSE 6-DEHYDROGENASE TUAD"/>
    <property type="match status" value="1"/>
</dbReference>
<evidence type="ECO:0000256" key="3">
    <source>
        <dbReference type="ARBA" id="ARBA00012954"/>
    </source>
</evidence>
<evidence type="ECO:0000313" key="13">
    <source>
        <dbReference type="Proteomes" id="UP000051373"/>
    </source>
</evidence>
<dbReference type="Pfam" id="PF03721">
    <property type="entry name" value="UDPG_MGDP_dh_N"/>
    <property type="match status" value="1"/>
</dbReference>
<sequence>MKVCMIGTGYVGLVSGTCFAEIGHEVICVDNDKHKIDVLVKGGIPIYEPGLDELVARNMKAGRLSFTTKTREGVDQSLFVFIAVGTPPKDDGEPDLSSIEQVAAEIGAAMRGYKIIVEKSTVPVQTGRWVRTVVERFNKHSADFDVASNPEFLREGSAIDDFLHPDRVVLGVESDRAEENLLELYKPIEAPKIVTDIASAELIKHASNSFLSTKISFINALSVICEKSGADVLRVAEGMGLDKRIGRAFLNAGAGFGGFCFPKDLKAFIGISAKLGYDFRLLKEVENINEEQMLRIVKKTEDLVWNLRDKKIGILGLAFKPNTDDMRFAPSIKIIRALEKEGASVKAYDPVATERAKMVMPDIEYCSNPYDVAEGADAVVLVTEWDEFKELDMRKIKTAMRQPVFVDGRNVFEPENMKKLGFIYTGIGR</sequence>
<dbReference type="GO" id="GO:0051287">
    <property type="term" value="F:NAD binding"/>
    <property type="evidence" value="ECO:0007669"/>
    <property type="project" value="InterPro"/>
</dbReference>
<dbReference type="InterPro" id="IPR014026">
    <property type="entry name" value="UDP-Glc/GDP-Man_DH_dimer"/>
</dbReference>
<feature type="binding site" evidence="10">
    <location>
        <position position="30"/>
    </location>
    <ligand>
        <name>NAD(+)</name>
        <dbReference type="ChEBI" id="CHEBI:57540"/>
    </ligand>
</feature>
<dbReference type="SMART" id="SM00984">
    <property type="entry name" value="UDPG_MGDP_dh_C"/>
    <property type="match status" value="1"/>
</dbReference>
<keyword evidence="5 7" id="KW-0520">NAD</keyword>
<feature type="active site" description="Nucleophile" evidence="8">
    <location>
        <position position="260"/>
    </location>
</feature>
<dbReference type="SUPFAM" id="SSF48179">
    <property type="entry name" value="6-phosphogluconate dehydrogenase C-terminal domain-like"/>
    <property type="match status" value="1"/>
</dbReference>
<comment type="similarity">
    <text evidence="2 7">Belongs to the UDP-glucose/GDP-mannose dehydrogenase family.</text>
</comment>
<dbReference type="PIRSF" id="PIRSF000124">
    <property type="entry name" value="UDPglc_GDPman_dh"/>
    <property type="match status" value="1"/>
</dbReference>
<dbReference type="GO" id="GO:0000271">
    <property type="term" value="P:polysaccharide biosynthetic process"/>
    <property type="evidence" value="ECO:0007669"/>
    <property type="project" value="InterPro"/>
</dbReference>
<dbReference type="Pfam" id="PF03720">
    <property type="entry name" value="UDPG_MGDP_dh_C"/>
    <property type="match status" value="1"/>
</dbReference>
<dbReference type="InterPro" id="IPR014027">
    <property type="entry name" value="UDP-Glc/GDP-Man_DH_C"/>
</dbReference>
<evidence type="ECO:0000259" key="11">
    <source>
        <dbReference type="SMART" id="SM00984"/>
    </source>
</evidence>
<organism evidence="12 13">
    <name type="scientific">candidate division WOR_3 bacterium SM23_42</name>
    <dbReference type="NCBI Taxonomy" id="1703779"/>
    <lineage>
        <taxon>Bacteria</taxon>
        <taxon>Bacteria division WOR-3</taxon>
    </lineage>
</organism>
<dbReference type="PATRIC" id="fig|1703779.3.peg.217"/>
<protein>
    <recommendedName>
        <fullName evidence="3 7">UDP-glucose 6-dehydrogenase</fullName>
        <ecNumber evidence="3 7">1.1.1.22</ecNumber>
    </recommendedName>
</protein>
<dbReference type="InterPro" id="IPR036291">
    <property type="entry name" value="NAD(P)-bd_dom_sf"/>
</dbReference>
<dbReference type="Proteomes" id="UP000051373">
    <property type="component" value="Unassembled WGS sequence"/>
</dbReference>
<dbReference type="Gene3D" id="3.40.50.720">
    <property type="entry name" value="NAD(P)-binding Rossmann-like Domain"/>
    <property type="match status" value="2"/>
</dbReference>
<feature type="binding site" evidence="10">
    <location>
        <position position="155"/>
    </location>
    <ligand>
        <name>NAD(+)</name>
        <dbReference type="ChEBI" id="CHEBI:57540"/>
    </ligand>
</feature>
<dbReference type="Gene3D" id="1.20.5.100">
    <property type="entry name" value="Cytochrome c1, transmembrane anchor, C-terminal"/>
    <property type="match status" value="1"/>
</dbReference>
<comment type="catalytic activity">
    <reaction evidence="6 7">
        <text>UDP-alpha-D-glucose + 2 NAD(+) + H2O = UDP-alpha-D-glucuronate + 2 NADH + 3 H(+)</text>
        <dbReference type="Rhea" id="RHEA:23596"/>
        <dbReference type="ChEBI" id="CHEBI:15377"/>
        <dbReference type="ChEBI" id="CHEBI:15378"/>
        <dbReference type="ChEBI" id="CHEBI:57540"/>
        <dbReference type="ChEBI" id="CHEBI:57945"/>
        <dbReference type="ChEBI" id="CHEBI:58052"/>
        <dbReference type="ChEBI" id="CHEBI:58885"/>
        <dbReference type="EC" id="1.1.1.22"/>
    </reaction>
</comment>
<dbReference type="Pfam" id="PF00984">
    <property type="entry name" value="UDPG_MGDP_dh"/>
    <property type="match status" value="1"/>
</dbReference>